<dbReference type="AlphaFoldDB" id="A0A067QY20"/>
<reference evidence="1 2" key="1">
    <citation type="journal article" date="2014" name="Nat. Commun.">
        <title>Molecular traces of alternative social organization in a termite genome.</title>
        <authorList>
            <person name="Terrapon N."/>
            <person name="Li C."/>
            <person name="Robertson H.M."/>
            <person name="Ji L."/>
            <person name="Meng X."/>
            <person name="Booth W."/>
            <person name="Chen Z."/>
            <person name="Childers C.P."/>
            <person name="Glastad K.M."/>
            <person name="Gokhale K."/>
            <person name="Gowin J."/>
            <person name="Gronenberg W."/>
            <person name="Hermansen R.A."/>
            <person name="Hu H."/>
            <person name="Hunt B.G."/>
            <person name="Huylmans A.K."/>
            <person name="Khalil S.M."/>
            <person name="Mitchell R.D."/>
            <person name="Munoz-Torres M.C."/>
            <person name="Mustard J.A."/>
            <person name="Pan H."/>
            <person name="Reese J.T."/>
            <person name="Scharf M.E."/>
            <person name="Sun F."/>
            <person name="Vogel H."/>
            <person name="Xiao J."/>
            <person name="Yang W."/>
            <person name="Yang Z."/>
            <person name="Yang Z."/>
            <person name="Zhou J."/>
            <person name="Zhu J."/>
            <person name="Brent C.S."/>
            <person name="Elsik C.G."/>
            <person name="Goodisman M.A."/>
            <person name="Liberles D.A."/>
            <person name="Roe R.M."/>
            <person name="Vargo E.L."/>
            <person name="Vilcinskas A."/>
            <person name="Wang J."/>
            <person name="Bornberg-Bauer E."/>
            <person name="Korb J."/>
            <person name="Zhang G."/>
            <person name="Liebig J."/>
        </authorList>
    </citation>
    <scope>NUCLEOTIDE SEQUENCE [LARGE SCALE GENOMIC DNA]</scope>
    <source>
        <tissue evidence="1">Whole organism</tissue>
    </source>
</reference>
<dbReference type="InParanoid" id="A0A067QY20"/>
<protein>
    <submittedName>
        <fullName evidence="1">Uncharacterized protein</fullName>
    </submittedName>
</protein>
<evidence type="ECO:0000313" key="2">
    <source>
        <dbReference type="Proteomes" id="UP000027135"/>
    </source>
</evidence>
<sequence>MSEIMIFIKTTEITKFEVNSYWQEECIEYPCSLLLNHNKQRFSRASPALN</sequence>
<organism evidence="1 2">
    <name type="scientific">Zootermopsis nevadensis</name>
    <name type="common">Dampwood termite</name>
    <dbReference type="NCBI Taxonomy" id="136037"/>
    <lineage>
        <taxon>Eukaryota</taxon>
        <taxon>Metazoa</taxon>
        <taxon>Ecdysozoa</taxon>
        <taxon>Arthropoda</taxon>
        <taxon>Hexapoda</taxon>
        <taxon>Insecta</taxon>
        <taxon>Pterygota</taxon>
        <taxon>Neoptera</taxon>
        <taxon>Polyneoptera</taxon>
        <taxon>Dictyoptera</taxon>
        <taxon>Blattodea</taxon>
        <taxon>Blattoidea</taxon>
        <taxon>Termitoidae</taxon>
        <taxon>Termopsidae</taxon>
        <taxon>Zootermopsis</taxon>
    </lineage>
</organism>
<name>A0A067QY20_ZOONE</name>
<evidence type="ECO:0000313" key="1">
    <source>
        <dbReference type="EMBL" id="KDR15196.1"/>
    </source>
</evidence>
<dbReference type="EMBL" id="KK852840">
    <property type="protein sequence ID" value="KDR15196.1"/>
    <property type="molecule type" value="Genomic_DNA"/>
</dbReference>
<proteinExistence type="predicted"/>
<keyword evidence="2" id="KW-1185">Reference proteome</keyword>
<dbReference type="Proteomes" id="UP000027135">
    <property type="component" value="Unassembled WGS sequence"/>
</dbReference>
<accession>A0A067QY20</accession>
<gene>
    <name evidence="1" type="ORF">L798_10969</name>
</gene>